<dbReference type="Pfam" id="PF13564">
    <property type="entry name" value="DoxX_2"/>
    <property type="match status" value="1"/>
</dbReference>
<feature type="transmembrane region" description="Helical" evidence="5">
    <location>
        <begin position="100"/>
        <end position="116"/>
    </location>
</feature>
<reference evidence="6 7" key="1">
    <citation type="submission" date="2020-07" db="EMBL/GenBank/DDBJ databases">
        <title>Sequencing the genomes of 1000 actinobacteria strains.</title>
        <authorList>
            <person name="Klenk H.-P."/>
        </authorList>
    </citation>
    <scope>NUCLEOTIDE SEQUENCE [LARGE SCALE GENOMIC DNA]</scope>
    <source>
        <strain evidence="6 7">DSM 103164</strain>
    </source>
</reference>
<evidence type="ECO:0000313" key="7">
    <source>
        <dbReference type="Proteomes" id="UP000527616"/>
    </source>
</evidence>
<accession>A0A7Z0IKS8</accession>
<keyword evidence="7" id="KW-1185">Reference proteome</keyword>
<organism evidence="6 7">
    <name type="scientific">Naumannella cuiyingiana</name>
    <dbReference type="NCBI Taxonomy" id="1347891"/>
    <lineage>
        <taxon>Bacteria</taxon>
        <taxon>Bacillati</taxon>
        <taxon>Actinomycetota</taxon>
        <taxon>Actinomycetes</taxon>
        <taxon>Propionibacteriales</taxon>
        <taxon>Propionibacteriaceae</taxon>
        <taxon>Naumannella</taxon>
    </lineage>
</organism>
<dbReference type="GO" id="GO:0016020">
    <property type="term" value="C:membrane"/>
    <property type="evidence" value="ECO:0007669"/>
    <property type="project" value="UniProtKB-SubCell"/>
</dbReference>
<evidence type="ECO:0000313" key="6">
    <source>
        <dbReference type="EMBL" id="NYI70833.1"/>
    </source>
</evidence>
<feature type="transmembrane region" description="Helical" evidence="5">
    <location>
        <begin position="51"/>
        <end position="69"/>
    </location>
</feature>
<dbReference type="EMBL" id="JACBZS010000001">
    <property type="protein sequence ID" value="NYI70833.1"/>
    <property type="molecule type" value="Genomic_DNA"/>
</dbReference>
<feature type="transmembrane region" description="Helical" evidence="5">
    <location>
        <begin position="76"/>
        <end position="94"/>
    </location>
</feature>
<feature type="transmembrane region" description="Helical" evidence="5">
    <location>
        <begin position="12"/>
        <end position="31"/>
    </location>
</feature>
<sequence length="128" mass="13686">MSERTSGGRVGNVVLWILQVLAALGFLFAAFGKLTRQPATMVVFERMGTDAWLPIVIAVLEIAGAIGLLIPRFVRLAAVCLAALMVGALISHAVLQPEGIAGPIPFLVLTVIIAIFRRRSAPRTTHET</sequence>
<evidence type="ECO:0000256" key="5">
    <source>
        <dbReference type="SAM" id="Phobius"/>
    </source>
</evidence>
<comment type="caution">
    <text evidence="6">The sequence shown here is derived from an EMBL/GenBank/DDBJ whole genome shotgun (WGS) entry which is preliminary data.</text>
</comment>
<gene>
    <name evidence="6" type="ORF">GGQ54_001393</name>
</gene>
<keyword evidence="3 5" id="KW-1133">Transmembrane helix</keyword>
<evidence type="ECO:0000256" key="3">
    <source>
        <dbReference type="ARBA" id="ARBA00022989"/>
    </source>
</evidence>
<name>A0A7Z0IKS8_9ACTN</name>
<keyword evidence="4 5" id="KW-0472">Membrane</keyword>
<keyword evidence="2 5" id="KW-0812">Transmembrane</keyword>
<comment type="subcellular location">
    <subcellularLocation>
        <location evidence="1">Membrane</location>
        <topology evidence="1">Multi-pass membrane protein</topology>
    </subcellularLocation>
</comment>
<evidence type="ECO:0000256" key="2">
    <source>
        <dbReference type="ARBA" id="ARBA00022692"/>
    </source>
</evidence>
<dbReference type="AlphaFoldDB" id="A0A7Z0IKS8"/>
<dbReference type="RefSeq" id="WP_179444737.1">
    <property type="nucleotide sequence ID" value="NZ_JACBZS010000001.1"/>
</dbReference>
<dbReference type="Proteomes" id="UP000527616">
    <property type="component" value="Unassembled WGS sequence"/>
</dbReference>
<dbReference type="InterPro" id="IPR032808">
    <property type="entry name" value="DoxX"/>
</dbReference>
<proteinExistence type="predicted"/>
<evidence type="ECO:0000256" key="4">
    <source>
        <dbReference type="ARBA" id="ARBA00023136"/>
    </source>
</evidence>
<evidence type="ECO:0000256" key="1">
    <source>
        <dbReference type="ARBA" id="ARBA00004141"/>
    </source>
</evidence>
<protein>
    <submittedName>
        <fullName evidence="6">Putative membrane protein YphA (DoxX/SURF4 family)</fullName>
    </submittedName>
</protein>